<evidence type="ECO:0000313" key="2">
    <source>
        <dbReference type="Proteomes" id="UP001151760"/>
    </source>
</evidence>
<comment type="caution">
    <text evidence="1">The sequence shown here is derived from an EMBL/GenBank/DDBJ whole genome shotgun (WGS) entry which is preliminary data.</text>
</comment>
<keyword evidence="2" id="KW-1185">Reference proteome</keyword>
<organism evidence="1 2">
    <name type="scientific">Tanacetum coccineum</name>
    <dbReference type="NCBI Taxonomy" id="301880"/>
    <lineage>
        <taxon>Eukaryota</taxon>
        <taxon>Viridiplantae</taxon>
        <taxon>Streptophyta</taxon>
        <taxon>Embryophyta</taxon>
        <taxon>Tracheophyta</taxon>
        <taxon>Spermatophyta</taxon>
        <taxon>Magnoliopsida</taxon>
        <taxon>eudicotyledons</taxon>
        <taxon>Gunneridae</taxon>
        <taxon>Pentapetalae</taxon>
        <taxon>asterids</taxon>
        <taxon>campanulids</taxon>
        <taxon>Asterales</taxon>
        <taxon>Asteraceae</taxon>
        <taxon>Asteroideae</taxon>
        <taxon>Anthemideae</taxon>
        <taxon>Anthemidinae</taxon>
        <taxon>Tanacetum</taxon>
    </lineage>
</organism>
<reference evidence="1" key="2">
    <citation type="submission" date="2022-01" db="EMBL/GenBank/DDBJ databases">
        <authorList>
            <person name="Yamashiro T."/>
            <person name="Shiraishi A."/>
            <person name="Satake H."/>
            <person name="Nakayama K."/>
        </authorList>
    </citation>
    <scope>NUCLEOTIDE SEQUENCE</scope>
</reference>
<reference evidence="1" key="1">
    <citation type="journal article" date="2022" name="Int. J. Mol. Sci.">
        <title>Draft Genome of Tanacetum Coccineum: Genomic Comparison of Closely Related Tanacetum-Family Plants.</title>
        <authorList>
            <person name="Yamashiro T."/>
            <person name="Shiraishi A."/>
            <person name="Nakayama K."/>
            <person name="Satake H."/>
        </authorList>
    </citation>
    <scope>NUCLEOTIDE SEQUENCE</scope>
</reference>
<evidence type="ECO:0000313" key="1">
    <source>
        <dbReference type="EMBL" id="GJS58335.1"/>
    </source>
</evidence>
<proteinExistence type="predicted"/>
<sequence>MLRFQGDMSEENLLCSLSEHPVQLESTSYTFPSNRYLKSDPQDGISDTEYGCALSVNIVRGCMRLLWLTESRNTTFCFFDISLQSLSPRNCIPPELLPSIKALRHDQNMNNAVSSMPEFFG</sequence>
<protein>
    <submittedName>
        <fullName evidence="1">Uncharacterized protein</fullName>
    </submittedName>
</protein>
<accession>A0ABQ4WZP0</accession>
<gene>
    <name evidence="1" type="ORF">Tco_0653119</name>
</gene>
<dbReference type="Proteomes" id="UP001151760">
    <property type="component" value="Unassembled WGS sequence"/>
</dbReference>
<dbReference type="EMBL" id="BQNB010009071">
    <property type="protein sequence ID" value="GJS58335.1"/>
    <property type="molecule type" value="Genomic_DNA"/>
</dbReference>
<name>A0ABQ4WZP0_9ASTR</name>